<comment type="similarity">
    <text evidence="1">Belongs to the UbiA prenyltransferase family.</text>
</comment>
<evidence type="ECO:0000256" key="2">
    <source>
        <dbReference type="ARBA" id="ARBA00022679"/>
    </source>
</evidence>
<evidence type="ECO:0000313" key="5">
    <source>
        <dbReference type="Proteomes" id="UP001190700"/>
    </source>
</evidence>
<evidence type="ECO:0000256" key="1">
    <source>
        <dbReference type="ARBA" id="ARBA00005985"/>
    </source>
</evidence>
<reference evidence="4 5" key="1">
    <citation type="journal article" date="2015" name="Genome Biol. Evol.">
        <title>Comparative Genomics of a Bacterivorous Green Alga Reveals Evolutionary Causalities and Consequences of Phago-Mixotrophic Mode of Nutrition.</title>
        <authorList>
            <person name="Burns J.A."/>
            <person name="Paasch A."/>
            <person name="Narechania A."/>
            <person name="Kim E."/>
        </authorList>
    </citation>
    <scope>NUCLEOTIDE SEQUENCE [LARGE SCALE GENOMIC DNA]</scope>
    <source>
        <strain evidence="4 5">PLY_AMNH</strain>
    </source>
</reference>
<evidence type="ECO:0000313" key="4">
    <source>
        <dbReference type="EMBL" id="KAK3278291.1"/>
    </source>
</evidence>
<dbReference type="AlphaFoldDB" id="A0AAE0GHQ7"/>
<name>A0AAE0GHQ7_9CHLO</name>
<evidence type="ECO:0000256" key="3">
    <source>
        <dbReference type="SAM" id="MobiDB-lite"/>
    </source>
</evidence>
<protein>
    <submittedName>
        <fullName evidence="4">Hypoxanthine-guanine phosphoribosyltransferase</fullName>
    </submittedName>
</protein>
<sequence length="176" mass="18742">MANHHMALHSGLALQTSSHSTESKLRAAQRNQIKQMKFSAGIVSEICRPAHRQRCPALSRSRSGHRIARPLQVSSAAAADGDFSEAQAIHGAARAGETIQTEGNASAFFDSLWRFSRPHTIWGTTISILSVSMLAVRTPGDFNVTLLTGMLQALEEIAVRAGSGPARGRAAALNCG</sequence>
<accession>A0AAE0GHQ7</accession>
<dbReference type="GO" id="GO:0016757">
    <property type="term" value="F:glycosyltransferase activity"/>
    <property type="evidence" value="ECO:0007669"/>
    <property type="project" value="UniProtKB-KW"/>
</dbReference>
<proteinExistence type="inferred from homology"/>
<keyword evidence="2" id="KW-0808">Transferase</keyword>
<organism evidence="4 5">
    <name type="scientific">Cymbomonas tetramitiformis</name>
    <dbReference type="NCBI Taxonomy" id="36881"/>
    <lineage>
        <taxon>Eukaryota</taxon>
        <taxon>Viridiplantae</taxon>
        <taxon>Chlorophyta</taxon>
        <taxon>Pyramimonadophyceae</taxon>
        <taxon>Pyramimonadales</taxon>
        <taxon>Pyramimonadaceae</taxon>
        <taxon>Cymbomonas</taxon>
    </lineage>
</organism>
<keyword evidence="5" id="KW-1185">Reference proteome</keyword>
<dbReference type="PANTHER" id="PTHR43009:SF7">
    <property type="entry name" value="HOMOGENTISATE GERANYLGERANYLTRANSFERASE, CHLOROPLASTIC"/>
    <property type="match status" value="1"/>
</dbReference>
<dbReference type="Proteomes" id="UP001190700">
    <property type="component" value="Unassembled WGS sequence"/>
</dbReference>
<feature type="region of interest" description="Disordered" evidence="3">
    <location>
        <begin position="1"/>
        <end position="28"/>
    </location>
</feature>
<dbReference type="EMBL" id="LGRX02005535">
    <property type="protein sequence ID" value="KAK3278291.1"/>
    <property type="molecule type" value="Genomic_DNA"/>
</dbReference>
<keyword evidence="4" id="KW-0328">Glycosyltransferase</keyword>
<dbReference type="PANTHER" id="PTHR43009">
    <property type="entry name" value="HOMOGENTISATE SOLANESYLTRANSFERASE, CHLOROPLASTIC"/>
    <property type="match status" value="1"/>
</dbReference>
<comment type="caution">
    <text evidence="4">The sequence shown here is derived from an EMBL/GenBank/DDBJ whole genome shotgun (WGS) entry which is preliminary data.</text>
</comment>
<gene>
    <name evidence="4" type="ORF">CYMTET_13768</name>
</gene>